<organism evidence="4 5">
    <name type="scientific">Xanthobacter tagetidis</name>
    <dbReference type="NCBI Taxonomy" id="60216"/>
    <lineage>
        <taxon>Bacteria</taxon>
        <taxon>Pseudomonadati</taxon>
        <taxon>Pseudomonadota</taxon>
        <taxon>Alphaproteobacteria</taxon>
        <taxon>Hyphomicrobiales</taxon>
        <taxon>Xanthobacteraceae</taxon>
        <taxon>Xanthobacter</taxon>
    </lineage>
</organism>
<sequence>MSFAFASTLGEVVARAWGRALRLAPPIAPSQWAAEHLIVPDGPRKLEAWDPELTPYIREPLDMCALTSPVNEIDVMKSAQTGFTTLLLAAVGHTIDREPSDTLLVQPTDGALTDFNGLKLGPMIEATEALAAKVKPQTSRSGAGSTTYAKKFGAYTLTLAIATSTSDLRSKTKQKVFLDEVDEYPNDVNGQGDPVDMATARQESFLESGEWKRVKISTPTIKNGSRIEASHARGDQRKWHVPCPGCGTEFVFEHGPRFRFNRAYPYEAHYLAPCCDRIIGAHEKNALVRKGRWIATEPGPGRHPSYHFGGMSSPFVPWDVIAKRFVEAGDDSAKLKTFFNLTLGLPYEEELSEVTAQELVAATEDYPRGIVPIRAGRTVLAVDFNSTWAEWALYAFGPSVAGDGVDQWLVEHGTCPGRPGDAELGLALEALFEREWPYAGGGAYRADRVGLDTGFGTYEIYKLARGKPDVRALDGRPPKAGDVRKALPLGTPTKAAAKDAYGRIKFRVDLYPVGSHDLKLWLAGALSAFAQRQPRGSAIHLPREIVDLGMADQLLGEVLVARERRDGRTEDVWVPRRGIRNEGLDLAVYARALALGVPRGGLGLENVTRAQWGALLMERHQLAQAQADLFTAPETPPPSNPSSPARGGLTPASVPTPAPAPASPARPARAKTSALGAALRRAMSQTR</sequence>
<reference evidence="4 5" key="1">
    <citation type="submission" date="2018-10" db="EMBL/GenBank/DDBJ databases">
        <title>Xanthobacter tagetidis genome sequencing and assembly.</title>
        <authorList>
            <person name="Maclea K.S."/>
            <person name="Goen A.E."/>
            <person name="Fatima S.A."/>
        </authorList>
    </citation>
    <scope>NUCLEOTIDE SEQUENCE [LARGE SCALE GENOMIC DNA]</scope>
    <source>
        <strain evidence="4 5">ATCC 700314</strain>
    </source>
</reference>
<dbReference type="GO" id="GO:0004519">
    <property type="term" value="F:endonuclease activity"/>
    <property type="evidence" value="ECO:0007669"/>
    <property type="project" value="InterPro"/>
</dbReference>
<dbReference type="PANTHER" id="PTHR34413">
    <property type="entry name" value="PROPHAGE TAIL FIBER ASSEMBLY PROTEIN HOMOLOG TFAE-RELATED-RELATED"/>
    <property type="match status" value="1"/>
</dbReference>
<protein>
    <submittedName>
        <fullName evidence="4">Terminase</fullName>
    </submittedName>
</protein>
<dbReference type="GO" id="GO:0016887">
    <property type="term" value="F:ATP hydrolysis activity"/>
    <property type="evidence" value="ECO:0007669"/>
    <property type="project" value="InterPro"/>
</dbReference>
<evidence type="ECO:0000313" key="5">
    <source>
        <dbReference type="Proteomes" id="UP000269692"/>
    </source>
</evidence>
<dbReference type="EMBL" id="RCTF01000003">
    <property type="protein sequence ID" value="RLP80568.1"/>
    <property type="molecule type" value="Genomic_DNA"/>
</dbReference>
<evidence type="ECO:0000313" key="4">
    <source>
        <dbReference type="EMBL" id="RLP80568.1"/>
    </source>
</evidence>
<evidence type="ECO:0000256" key="1">
    <source>
        <dbReference type="SAM" id="MobiDB-lite"/>
    </source>
</evidence>
<accession>A0A3L7ALY9</accession>
<dbReference type="Proteomes" id="UP000269692">
    <property type="component" value="Unassembled WGS sequence"/>
</dbReference>
<feature type="region of interest" description="Disordered" evidence="1">
    <location>
        <begin position="631"/>
        <end position="687"/>
    </location>
</feature>
<gene>
    <name evidence="4" type="ORF">D9R14_05845</name>
</gene>
<proteinExistence type="predicted"/>
<dbReference type="AlphaFoldDB" id="A0A3L7ALY9"/>
<dbReference type="InterPro" id="IPR051220">
    <property type="entry name" value="TFA_Chaperone"/>
</dbReference>
<dbReference type="InterPro" id="IPR046453">
    <property type="entry name" value="GpA_ATPase"/>
</dbReference>
<feature type="domain" description="Phage terminase large subunit GpA ATPase" evidence="2">
    <location>
        <begin position="48"/>
        <end position="293"/>
    </location>
</feature>
<name>A0A3L7ALY9_9HYPH</name>
<evidence type="ECO:0000259" key="3">
    <source>
        <dbReference type="Pfam" id="PF20454"/>
    </source>
</evidence>
<keyword evidence="5" id="KW-1185">Reference proteome</keyword>
<dbReference type="Pfam" id="PF05876">
    <property type="entry name" value="GpA_ATPase"/>
    <property type="match status" value="1"/>
</dbReference>
<dbReference type="InterPro" id="IPR027417">
    <property type="entry name" value="P-loop_NTPase"/>
</dbReference>
<feature type="compositionally biased region" description="Pro residues" evidence="1">
    <location>
        <begin position="654"/>
        <end position="664"/>
    </location>
</feature>
<dbReference type="OrthoDB" id="5181253at2"/>
<dbReference type="Gene3D" id="3.40.50.300">
    <property type="entry name" value="P-loop containing nucleotide triphosphate hydrolases"/>
    <property type="match status" value="1"/>
</dbReference>
<comment type="caution">
    <text evidence="4">The sequence shown here is derived from an EMBL/GenBank/DDBJ whole genome shotgun (WGS) entry which is preliminary data.</text>
</comment>
<feature type="domain" description="Terminase large subunit GpA endonuclease" evidence="3">
    <location>
        <begin position="303"/>
        <end position="594"/>
    </location>
</feature>
<dbReference type="PANTHER" id="PTHR34413:SF2">
    <property type="entry name" value="PROPHAGE TAIL FIBER ASSEMBLY PROTEIN HOMOLOG TFAE-RELATED"/>
    <property type="match status" value="1"/>
</dbReference>
<dbReference type="InterPro" id="IPR046454">
    <property type="entry name" value="GpA_endonuclease"/>
</dbReference>
<dbReference type="Pfam" id="PF20454">
    <property type="entry name" value="GpA_nuclease"/>
    <property type="match status" value="1"/>
</dbReference>
<dbReference type="RefSeq" id="WP_121622361.1">
    <property type="nucleotide sequence ID" value="NZ_JACIIW010000006.1"/>
</dbReference>
<evidence type="ECO:0000259" key="2">
    <source>
        <dbReference type="Pfam" id="PF05876"/>
    </source>
</evidence>